<organism evidence="6 7">
    <name type="scientific">Magallana gigas</name>
    <name type="common">Pacific oyster</name>
    <name type="synonym">Crassostrea gigas</name>
    <dbReference type="NCBI Taxonomy" id="29159"/>
    <lineage>
        <taxon>Eukaryota</taxon>
        <taxon>Metazoa</taxon>
        <taxon>Spiralia</taxon>
        <taxon>Lophotrochozoa</taxon>
        <taxon>Mollusca</taxon>
        <taxon>Bivalvia</taxon>
        <taxon>Autobranchia</taxon>
        <taxon>Pteriomorphia</taxon>
        <taxon>Ostreida</taxon>
        <taxon>Ostreoidea</taxon>
        <taxon>Ostreidae</taxon>
        <taxon>Magallana</taxon>
    </lineage>
</organism>
<protein>
    <recommendedName>
        <fullName evidence="5">Kazal-like domain-containing protein</fullName>
    </recommendedName>
</protein>
<dbReference type="GO" id="GO:0030154">
    <property type="term" value="P:cell differentiation"/>
    <property type="evidence" value="ECO:0007669"/>
    <property type="project" value="TreeGrafter"/>
</dbReference>
<dbReference type="SUPFAM" id="SSF100895">
    <property type="entry name" value="Kazal-type serine protease inhibitors"/>
    <property type="match status" value="1"/>
</dbReference>
<keyword evidence="3" id="KW-1015">Disulfide bond</keyword>
<dbReference type="Proteomes" id="UP000005408">
    <property type="component" value="Unassembled WGS sequence"/>
</dbReference>
<name>A0A8W8K153_MAGGI</name>
<dbReference type="GO" id="GO:0005576">
    <property type="term" value="C:extracellular region"/>
    <property type="evidence" value="ECO:0007669"/>
    <property type="project" value="TreeGrafter"/>
</dbReference>
<evidence type="ECO:0000313" key="6">
    <source>
        <dbReference type="EnsemblMetazoa" id="G21962.2:cds"/>
    </source>
</evidence>
<keyword evidence="4" id="KW-0732">Signal</keyword>
<sequence length="78" mass="8413">MKFILCLVLLVTAAHCAPLETHCSPICPFIYLPICGSNGRTYSNECELNVENCLNKTHITRLSQGSCPDATTDAGQLG</sequence>
<evidence type="ECO:0000256" key="1">
    <source>
        <dbReference type="ARBA" id="ARBA00022690"/>
    </source>
</evidence>
<dbReference type="InterPro" id="IPR050653">
    <property type="entry name" value="Prot_Inhib_GrowthFact_Antg"/>
</dbReference>
<dbReference type="Gene3D" id="3.30.60.30">
    <property type="match status" value="1"/>
</dbReference>
<evidence type="ECO:0000259" key="5">
    <source>
        <dbReference type="PROSITE" id="PS51465"/>
    </source>
</evidence>
<dbReference type="PANTHER" id="PTHR10913:SF45">
    <property type="entry name" value="FOLLISTATIN, ISOFORM A-RELATED"/>
    <property type="match status" value="1"/>
</dbReference>
<dbReference type="PROSITE" id="PS51465">
    <property type="entry name" value="KAZAL_2"/>
    <property type="match status" value="1"/>
</dbReference>
<proteinExistence type="predicted"/>
<feature type="signal peptide" evidence="4">
    <location>
        <begin position="1"/>
        <end position="16"/>
    </location>
</feature>
<keyword evidence="2" id="KW-0722">Serine protease inhibitor</keyword>
<dbReference type="SMART" id="SM00280">
    <property type="entry name" value="KAZAL"/>
    <property type="match status" value="1"/>
</dbReference>
<feature type="domain" description="Kazal-like" evidence="5">
    <location>
        <begin position="17"/>
        <end position="69"/>
    </location>
</feature>
<dbReference type="EnsemblMetazoa" id="G21962.2">
    <property type="protein sequence ID" value="G21962.2:cds"/>
    <property type="gene ID" value="G21962"/>
</dbReference>
<dbReference type="Pfam" id="PF07648">
    <property type="entry name" value="Kazal_2"/>
    <property type="match status" value="1"/>
</dbReference>
<dbReference type="CDD" id="cd00104">
    <property type="entry name" value="KAZAL_FS"/>
    <property type="match status" value="1"/>
</dbReference>
<dbReference type="InterPro" id="IPR036058">
    <property type="entry name" value="Kazal_dom_sf"/>
</dbReference>
<dbReference type="GO" id="GO:0004867">
    <property type="term" value="F:serine-type endopeptidase inhibitor activity"/>
    <property type="evidence" value="ECO:0007669"/>
    <property type="project" value="UniProtKB-KW"/>
</dbReference>
<evidence type="ECO:0000256" key="3">
    <source>
        <dbReference type="ARBA" id="ARBA00023157"/>
    </source>
</evidence>
<feature type="chain" id="PRO_5042431184" description="Kazal-like domain-containing protein" evidence="4">
    <location>
        <begin position="17"/>
        <end position="78"/>
    </location>
</feature>
<dbReference type="AlphaFoldDB" id="A0A8W8K153"/>
<dbReference type="EnsemblMetazoa" id="G21962.1">
    <property type="protein sequence ID" value="G21962.1:cds"/>
    <property type="gene ID" value="G21962"/>
</dbReference>
<keyword evidence="7" id="KW-1185">Reference proteome</keyword>
<reference evidence="6" key="1">
    <citation type="submission" date="2022-08" db="UniProtKB">
        <authorList>
            <consortium name="EnsemblMetazoa"/>
        </authorList>
    </citation>
    <scope>IDENTIFICATION</scope>
    <source>
        <strain evidence="6">05x7-T-G4-1.051#20</strain>
    </source>
</reference>
<evidence type="ECO:0000256" key="2">
    <source>
        <dbReference type="ARBA" id="ARBA00022900"/>
    </source>
</evidence>
<dbReference type="PANTHER" id="PTHR10913">
    <property type="entry name" value="FOLLISTATIN-RELATED"/>
    <property type="match status" value="1"/>
</dbReference>
<evidence type="ECO:0000313" key="7">
    <source>
        <dbReference type="Proteomes" id="UP000005408"/>
    </source>
</evidence>
<accession>A0A8W8K153</accession>
<dbReference type="InterPro" id="IPR002350">
    <property type="entry name" value="Kazal_dom"/>
</dbReference>
<evidence type="ECO:0000256" key="4">
    <source>
        <dbReference type="SAM" id="SignalP"/>
    </source>
</evidence>
<keyword evidence="1" id="KW-0646">Protease inhibitor</keyword>